<dbReference type="InterPro" id="IPR052530">
    <property type="entry name" value="NAD(P)H_nitroreductase"/>
</dbReference>
<dbReference type="Gene3D" id="3.40.109.10">
    <property type="entry name" value="NADH Oxidase"/>
    <property type="match status" value="1"/>
</dbReference>
<evidence type="ECO:0000256" key="1">
    <source>
        <dbReference type="ARBA" id="ARBA00001917"/>
    </source>
</evidence>
<comment type="cofactor">
    <cofactor evidence="1 8">
        <name>FMN</name>
        <dbReference type="ChEBI" id="CHEBI:58210"/>
    </cofactor>
</comment>
<feature type="domain" description="Nitroreductase" evidence="9">
    <location>
        <begin position="10"/>
        <end position="171"/>
    </location>
</feature>
<evidence type="ECO:0000256" key="8">
    <source>
        <dbReference type="PIRNR" id="PIRNR000232"/>
    </source>
</evidence>
<keyword evidence="4 8" id="KW-0288">FMN</keyword>
<evidence type="ECO:0000259" key="9">
    <source>
        <dbReference type="Pfam" id="PF00881"/>
    </source>
</evidence>
<dbReference type="GO" id="GO:0016491">
    <property type="term" value="F:oxidoreductase activity"/>
    <property type="evidence" value="ECO:0007669"/>
    <property type="project" value="UniProtKB-KW"/>
</dbReference>
<dbReference type="EMBL" id="CP036432">
    <property type="protein sequence ID" value="QDV87229.1"/>
    <property type="molecule type" value="Genomic_DNA"/>
</dbReference>
<gene>
    <name evidence="10" type="primary">ydjA</name>
    <name evidence="10" type="ORF">TBK1r_62580</name>
</gene>
<keyword evidence="11" id="KW-1185">Reference proteome</keyword>
<dbReference type="EC" id="1.-.-.-" evidence="8"/>
<dbReference type="CDD" id="cd02135">
    <property type="entry name" value="YdjA-like"/>
    <property type="match status" value="1"/>
</dbReference>
<dbReference type="InterPro" id="IPR026021">
    <property type="entry name" value="YdjA-like"/>
</dbReference>
<dbReference type="PANTHER" id="PTHR43821:SF1">
    <property type="entry name" value="NAD(P)H NITROREDUCTASE YDJA-RELATED"/>
    <property type="match status" value="1"/>
</dbReference>
<dbReference type="Pfam" id="PF00881">
    <property type="entry name" value="Nitroreductase"/>
    <property type="match status" value="1"/>
</dbReference>
<evidence type="ECO:0000256" key="4">
    <source>
        <dbReference type="ARBA" id="ARBA00022643"/>
    </source>
</evidence>
<keyword evidence="6 8" id="KW-0560">Oxidoreductase</keyword>
<dbReference type="SUPFAM" id="SSF55469">
    <property type="entry name" value="FMN-dependent nitroreductase-like"/>
    <property type="match status" value="1"/>
</dbReference>
<dbReference type="Proteomes" id="UP000318081">
    <property type="component" value="Chromosome"/>
</dbReference>
<accession>A0ABX5XYY6</accession>
<dbReference type="PIRSF" id="PIRSF000232">
    <property type="entry name" value="YdjA"/>
    <property type="match status" value="1"/>
</dbReference>
<evidence type="ECO:0000256" key="5">
    <source>
        <dbReference type="ARBA" id="ARBA00022857"/>
    </source>
</evidence>
<evidence type="ECO:0000256" key="2">
    <source>
        <dbReference type="ARBA" id="ARBA00007118"/>
    </source>
</evidence>
<evidence type="ECO:0000313" key="10">
    <source>
        <dbReference type="EMBL" id="QDV87229.1"/>
    </source>
</evidence>
<organism evidence="10 11">
    <name type="scientific">Stieleria magnilauensis</name>
    <dbReference type="NCBI Taxonomy" id="2527963"/>
    <lineage>
        <taxon>Bacteria</taxon>
        <taxon>Pseudomonadati</taxon>
        <taxon>Planctomycetota</taxon>
        <taxon>Planctomycetia</taxon>
        <taxon>Pirellulales</taxon>
        <taxon>Pirellulaceae</taxon>
        <taxon>Stieleria</taxon>
    </lineage>
</organism>
<dbReference type="RefSeq" id="WP_145218797.1">
    <property type="nucleotide sequence ID" value="NZ_CP036432.1"/>
</dbReference>
<dbReference type="InterPro" id="IPR029479">
    <property type="entry name" value="Nitroreductase"/>
</dbReference>
<dbReference type="InterPro" id="IPR000415">
    <property type="entry name" value="Nitroreductase-like"/>
</dbReference>
<keyword evidence="5 8" id="KW-0521">NADP</keyword>
<reference evidence="10 11" key="1">
    <citation type="submission" date="2019-02" db="EMBL/GenBank/DDBJ databases">
        <title>Deep-cultivation of Planctomycetes and their phenomic and genomic characterization uncovers novel biology.</title>
        <authorList>
            <person name="Wiegand S."/>
            <person name="Jogler M."/>
            <person name="Boedeker C."/>
            <person name="Pinto D."/>
            <person name="Vollmers J."/>
            <person name="Rivas-Marin E."/>
            <person name="Kohn T."/>
            <person name="Peeters S.H."/>
            <person name="Heuer A."/>
            <person name="Rast P."/>
            <person name="Oberbeckmann S."/>
            <person name="Bunk B."/>
            <person name="Jeske O."/>
            <person name="Meyerdierks A."/>
            <person name="Storesund J.E."/>
            <person name="Kallscheuer N."/>
            <person name="Luecker S."/>
            <person name="Lage O.M."/>
            <person name="Pohl T."/>
            <person name="Merkel B.J."/>
            <person name="Hornburger P."/>
            <person name="Mueller R.-W."/>
            <person name="Bruemmer F."/>
            <person name="Labrenz M."/>
            <person name="Spormann A.M."/>
            <person name="Op den Camp H."/>
            <person name="Overmann J."/>
            <person name="Amann R."/>
            <person name="Jetten M.S.M."/>
            <person name="Mascher T."/>
            <person name="Medema M.H."/>
            <person name="Devos D.P."/>
            <person name="Kaster A.-K."/>
            <person name="Ovreas L."/>
            <person name="Rohde M."/>
            <person name="Galperin M.Y."/>
            <person name="Jogler C."/>
        </authorList>
    </citation>
    <scope>NUCLEOTIDE SEQUENCE [LARGE SCALE GENOMIC DNA]</scope>
    <source>
        <strain evidence="10 11">TBK1r</strain>
    </source>
</reference>
<evidence type="ECO:0000256" key="6">
    <source>
        <dbReference type="ARBA" id="ARBA00023002"/>
    </source>
</evidence>
<proteinExistence type="inferred from homology"/>
<protein>
    <recommendedName>
        <fullName evidence="8">Putative NAD(P)H nitroreductase</fullName>
        <ecNumber evidence="8">1.-.-.-</ecNumber>
    </recommendedName>
</protein>
<name>A0ABX5XYY6_9BACT</name>
<keyword evidence="3 8" id="KW-0285">Flavoprotein</keyword>
<keyword evidence="7 8" id="KW-0520">NAD</keyword>
<evidence type="ECO:0000256" key="7">
    <source>
        <dbReference type="ARBA" id="ARBA00023027"/>
    </source>
</evidence>
<evidence type="ECO:0000256" key="3">
    <source>
        <dbReference type="ARBA" id="ARBA00022630"/>
    </source>
</evidence>
<dbReference type="PANTHER" id="PTHR43821">
    <property type="entry name" value="NAD(P)H NITROREDUCTASE YDJA-RELATED"/>
    <property type="match status" value="1"/>
</dbReference>
<comment type="similarity">
    <text evidence="2 8">Belongs to the nitroreductase family.</text>
</comment>
<evidence type="ECO:0000313" key="11">
    <source>
        <dbReference type="Proteomes" id="UP000318081"/>
    </source>
</evidence>
<sequence length="191" mass="21339">MDPTLITEVIRNRRTVKPGQMSDRPVDRDIIEEILQNANWAPTHGMTQPWRFKVYQGQSRHELADFLAATYKAITPPESFKQAKYDKFCVNPTLVGAVIAVGMKRQESGKITELDEIMAVACAVQNMHLTATAHGVGGFWSTNVAAMSDEMRDYIGLAPNDRALGLFYLGYPSCDWPSSAREDITTKVTWA</sequence>